<dbReference type="Proteomes" id="UP001230188">
    <property type="component" value="Unassembled WGS sequence"/>
</dbReference>
<organism evidence="12 13">
    <name type="scientific">Chrysophaeum taylorii</name>
    <dbReference type="NCBI Taxonomy" id="2483200"/>
    <lineage>
        <taxon>Eukaryota</taxon>
        <taxon>Sar</taxon>
        <taxon>Stramenopiles</taxon>
        <taxon>Ochrophyta</taxon>
        <taxon>Pelagophyceae</taxon>
        <taxon>Pelagomonadales</taxon>
        <taxon>Pelagomonadaceae</taxon>
        <taxon>Chrysophaeum</taxon>
    </lineage>
</organism>
<feature type="domain" description="DOMON" evidence="10">
    <location>
        <begin position="453"/>
        <end position="572"/>
    </location>
</feature>
<keyword evidence="4" id="KW-0732">Signal</keyword>
<feature type="transmembrane region" description="Helical" evidence="9">
    <location>
        <begin position="833"/>
        <end position="856"/>
    </location>
</feature>
<dbReference type="SMART" id="SM00665">
    <property type="entry name" value="B561"/>
    <property type="match status" value="1"/>
</dbReference>
<dbReference type="InterPro" id="IPR025924">
    <property type="entry name" value="YHYH_dom"/>
</dbReference>
<keyword evidence="7 9" id="KW-0472">Membrane</keyword>
<evidence type="ECO:0000256" key="3">
    <source>
        <dbReference type="ARBA" id="ARBA00022692"/>
    </source>
</evidence>
<keyword evidence="6 9" id="KW-1133">Transmembrane helix</keyword>
<dbReference type="PANTHER" id="PTHR23130:SF171">
    <property type="entry name" value="OS01G0895300 PROTEIN"/>
    <property type="match status" value="1"/>
</dbReference>
<dbReference type="PROSITE" id="PS50836">
    <property type="entry name" value="DOMON"/>
    <property type="match status" value="2"/>
</dbReference>
<dbReference type="InterPro" id="IPR005018">
    <property type="entry name" value="DOMON_domain"/>
</dbReference>
<feature type="domain" description="DOMON" evidence="10">
    <location>
        <begin position="635"/>
        <end position="761"/>
    </location>
</feature>
<evidence type="ECO:0000313" key="12">
    <source>
        <dbReference type="EMBL" id="KAJ8613518.1"/>
    </source>
</evidence>
<comment type="subcellular location">
    <subcellularLocation>
        <location evidence="1">Membrane</location>
    </subcellularLocation>
</comment>
<evidence type="ECO:0000256" key="9">
    <source>
        <dbReference type="SAM" id="Phobius"/>
    </source>
</evidence>
<dbReference type="GO" id="GO:0016020">
    <property type="term" value="C:membrane"/>
    <property type="evidence" value="ECO:0007669"/>
    <property type="project" value="UniProtKB-SubCell"/>
</dbReference>
<evidence type="ECO:0008006" key="14">
    <source>
        <dbReference type="Google" id="ProtNLM"/>
    </source>
</evidence>
<evidence type="ECO:0000256" key="4">
    <source>
        <dbReference type="ARBA" id="ARBA00022729"/>
    </source>
</evidence>
<evidence type="ECO:0000256" key="7">
    <source>
        <dbReference type="ARBA" id="ARBA00023136"/>
    </source>
</evidence>
<proteinExistence type="predicted"/>
<feature type="region of interest" description="Disordered" evidence="8">
    <location>
        <begin position="600"/>
        <end position="619"/>
    </location>
</feature>
<dbReference type="Pfam" id="PF14240">
    <property type="entry name" value="YHYH"/>
    <property type="match status" value="1"/>
</dbReference>
<feature type="transmembrane region" description="Helical" evidence="9">
    <location>
        <begin position="913"/>
        <end position="931"/>
    </location>
</feature>
<protein>
    <recommendedName>
        <fullName evidence="14">Cytochrome b561 domain-containing protein</fullName>
    </recommendedName>
</protein>
<dbReference type="PROSITE" id="PS50939">
    <property type="entry name" value="CYTOCHROME_B561"/>
    <property type="match status" value="1"/>
</dbReference>
<gene>
    <name evidence="12" type="ORF">CTAYLR_002209</name>
</gene>
<dbReference type="EMBL" id="JAQMWT010000028">
    <property type="protein sequence ID" value="KAJ8613518.1"/>
    <property type="molecule type" value="Genomic_DNA"/>
</dbReference>
<evidence type="ECO:0000256" key="1">
    <source>
        <dbReference type="ARBA" id="ARBA00004370"/>
    </source>
</evidence>
<dbReference type="CDD" id="cd09631">
    <property type="entry name" value="DOMON_DOH"/>
    <property type="match status" value="1"/>
</dbReference>
<dbReference type="PANTHER" id="PTHR23130">
    <property type="entry name" value="CYTOCHROME B561 AND DOMON DOMAIN-CONTAINING PROTEIN"/>
    <property type="match status" value="1"/>
</dbReference>
<comment type="caution">
    <text evidence="12">The sequence shown here is derived from an EMBL/GenBank/DDBJ whole genome shotgun (WGS) entry which is preliminary data.</text>
</comment>
<dbReference type="Gene3D" id="1.20.120.1770">
    <property type="match status" value="1"/>
</dbReference>
<feature type="transmembrane region" description="Helical" evidence="9">
    <location>
        <begin position="951"/>
        <end position="973"/>
    </location>
</feature>
<dbReference type="AlphaFoldDB" id="A0AAD7UNR4"/>
<evidence type="ECO:0000259" key="10">
    <source>
        <dbReference type="PROSITE" id="PS50836"/>
    </source>
</evidence>
<evidence type="ECO:0000256" key="2">
    <source>
        <dbReference type="ARBA" id="ARBA00022448"/>
    </source>
</evidence>
<evidence type="ECO:0000256" key="5">
    <source>
        <dbReference type="ARBA" id="ARBA00022982"/>
    </source>
</evidence>
<evidence type="ECO:0000256" key="6">
    <source>
        <dbReference type="ARBA" id="ARBA00022989"/>
    </source>
</evidence>
<keyword evidence="3 9" id="KW-0812">Transmembrane</keyword>
<evidence type="ECO:0000313" key="13">
    <source>
        <dbReference type="Proteomes" id="UP001230188"/>
    </source>
</evidence>
<accession>A0AAD7UNR4</accession>
<reference evidence="12" key="1">
    <citation type="submission" date="2023-01" db="EMBL/GenBank/DDBJ databases">
        <title>Metagenome sequencing of chrysophaentin producing Chrysophaeum taylorii.</title>
        <authorList>
            <person name="Davison J."/>
            <person name="Bewley C."/>
        </authorList>
    </citation>
    <scope>NUCLEOTIDE SEQUENCE</scope>
    <source>
        <strain evidence="12">NIES-1699</strain>
    </source>
</reference>
<feature type="transmembrane region" description="Helical" evidence="9">
    <location>
        <begin position="801"/>
        <end position="821"/>
    </location>
</feature>
<feature type="transmembrane region" description="Helical" evidence="9">
    <location>
        <begin position="876"/>
        <end position="893"/>
    </location>
</feature>
<sequence length="1020" mass="109789">MNDACDASSGCVEYWLPRFPEIGTSATFLGDHVTMGVATNGVEFTTDPLVNMFDSCGAHVYLKTRAYHYHLSPLCIMEKMGLVTPLNVIEVAAANASTRYWPQMGEPGPLIGYALDGFGIYAPYDESGMLLTTNDLDECNGLMVGNEYRYYVSPDAPYVPQCLKGTVIGTTEFSTPDPLKACPKRGRNVTYVAADEVPAMIEGLSCALTTSVTGYLACLHEDVHGKTTNLQTVEELRLCGAGYGVLESLSDSSYVLKYTLDATGNKNAMMMLNSTTKTAELMVTVEGMANGNVLESAEILIVGEPISFTGYLVDLFCWNQPGHVGIDGTPLETNPGRHANWCMRDVQVCRDNGFGVLEELEDGTYALKYSFDTAGNTNALAFVDRIVKFDDIVVVATGVPSAGGILMNATMDLLGGDVAGDVAPPTLTPTMTSDSCMFESDDPDYDYMTNLDANIKIHWTIETEGDEDDAFYPALRAQVTKSSDGWVGLGFSTDEFMASSDAVISTDGHSPQKYFLEDTTPVLSGAQTLAGTSTEVIDGTLVMTFTKKLAEGGEVEIGASGTDWGYVLYAYGHGSFMYHASRGAVRLDFTPVCEPHATTAPTVDPDFAGGSSEGGDASSCNSDDPGYAFALALDSSLVFYWNIVETGDQMASFYPALEGRLLKRGGGYSSLAVSEDSFMAGSEAIVGEDGKIPAKYELTSRTVSGVSRRRQSSQTLVDASCESKMIDGESYLDCRFTKQMAESGEIEIVTVGTNTFLWAHGSGSLSYHSGNRGVIELDLSSCEANVKSIKPVSSSAIKAHGALMIVAWAWFAPIGVIFSRLKTVALRAGYMKTWLYAHLFVQVVALVFTAAGFVMAYKAIKDADGVDHMTYRHPKLGMGVIYAGATQLLMGLLRPHAPSRDEPKLVRRWIFEILHRVVGYGALVLAVIAMLSGINKAMELDHISAVRPWNIAVIMPVVLTAFVLIATTIYVYITAEPPNTTRVAFADYEKANAYKGGEQKGELDTATVLHAKGSDVTPAM</sequence>
<feature type="compositionally biased region" description="Low complexity" evidence="8">
    <location>
        <begin position="608"/>
        <end position="619"/>
    </location>
</feature>
<dbReference type="InterPro" id="IPR045266">
    <property type="entry name" value="DOH_DOMON"/>
</dbReference>
<dbReference type="InterPro" id="IPR006593">
    <property type="entry name" value="Cyt_b561/ferric_Rdtase_TM"/>
</dbReference>
<dbReference type="SMART" id="SM00664">
    <property type="entry name" value="DoH"/>
    <property type="match status" value="2"/>
</dbReference>
<keyword evidence="2" id="KW-0813">Transport</keyword>
<keyword evidence="5" id="KW-0249">Electron transport</keyword>
<dbReference type="Pfam" id="PF03188">
    <property type="entry name" value="Cytochrom_B561"/>
    <property type="match status" value="1"/>
</dbReference>
<dbReference type="CDD" id="cd08760">
    <property type="entry name" value="Cyt_b561_FRRS1_like"/>
    <property type="match status" value="1"/>
</dbReference>
<keyword evidence="13" id="KW-1185">Reference proteome</keyword>
<evidence type="ECO:0000259" key="11">
    <source>
        <dbReference type="PROSITE" id="PS50939"/>
    </source>
</evidence>
<feature type="domain" description="Cytochrome b561" evidence="11">
    <location>
        <begin position="768"/>
        <end position="974"/>
    </location>
</feature>
<name>A0AAD7UNR4_9STRA</name>
<evidence type="ECO:0000256" key="8">
    <source>
        <dbReference type="SAM" id="MobiDB-lite"/>
    </source>
</evidence>